<evidence type="ECO:0000313" key="3">
    <source>
        <dbReference type="Proteomes" id="UP000199408"/>
    </source>
</evidence>
<dbReference type="EMBL" id="FMDN01000014">
    <property type="protein sequence ID" value="SCG59670.1"/>
    <property type="molecule type" value="Genomic_DNA"/>
</dbReference>
<accession>A0A1C5IMX4</accession>
<sequence>MTATYTDDTGVLAGIVRPLSGLPDGSGVTEDTGSGLSFGQRFVRASRPAGRTLSAGTQTRRRPVDADSRRGVQPVAV</sequence>
<organism evidence="2 3">
    <name type="scientific">Micromonospora halophytica</name>
    <dbReference type="NCBI Taxonomy" id="47864"/>
    <lineage>
        <taxon>Bacteria</taxon>
        <taxon>Bacillati</taxon>
        <taxon>Actinomycetota</taxon>
        <taxon>Actinomycetes</taxon>
        <taxon>Micromonosporales</taxon>
        <taxon>Micromonosporaceae</taxon>
        <taxon>Micromonospora</taxon>
    </lineage>
</organism>
<reference evidence="3" key="1">
    <citation type="submission" date="2016-06" db="EMBL/GenBank/DDBJ databases">
        <authorList>
            <person name="Varghese N."/>
        </authorList>
    </citation>
    <scope>NUCLEOTIDE SEQUENCE [LARGE SCALE GENOMIC DNA]</scope>
    <source>
        <strain evidence="3">DSM 43171</strain>
    </source>
</reference>
<evidence type="ECO:0000256" key="1">
    <source>
        <dbReference type="SAM" id="MobiDB-lite"/>
    </source>
</evidence>
<feature type="region of interest" description="Disordered" evidence="1">
    <location>
        <begin position="47"/>
        <end position="77"/>
    </location>
</feature>
<protein>
    <submittedName>
        <fullName evidence="2">Uncharacterized protein</fullName>
    </submittedName>
</protein>
<keyword evidence="3" id="KW-1185">Reference proteome</keyword>
<proteinExistence type="predicted"/>
<evidence type="ECO:0000313" key="2">
    <source>
        <dbReference type="EMBL" id="SCG59670.1"/>
    </source>
</evidence>
<gene>
    <name evidence="2" type="ORF">GA0070560_11424</name>
</gene>
<dbReference type="AlphaFoldDB" id="A0A1C5IMX4"/>
<name>A0A1C5IMX4_9ACTN</name>
<dbReference type="Proteomes" id="UP000199408">
    <property type="component" value="Unassembled WGS sequence"/>
</dbReference>